<evidence type="ECO:0000256" key="6">
    <source>
        <dbReference type="ARBA" id="ARBA00022777"/>
    </source>
</evidence>
<protein>
    <recommendedName>
        <fullName evidence="2">non-specific serine/threonine protein kinase</fullName>
        <ecNumber evidence="2">2.7.11.1</ecNumber>
    </recommendedName>
</protein>
<dbReference type="EMBL" id="JAOAOG010000116">
    <property type="protein sequence ID" value="KAJ6248129.1"/>
    <property type="molecule type" value="Genomic_DNA"/>
</dbReference>
<dbReference type="Proteomes" id="UP001150062">
    <property type="component" value="Unassembled WGS sequence"/>
</dbReference>
<dbReference type="InterPro" id="IPR000719">
    <property type="entry name" value="Prot_kinase_dom"/>
</dbReference>
<dbReference type="GO" id="GO:0016301">
    <property type="term" value="F:kinase activity"/>
    <property type="evidence" value="ECO:0007669"/>
    <property type="project" value="UniProtKB-KW"/>
</dbReference>
<keyword evidence="5 10" id="KW-0547">Nucleotide-binding</keyword>
<dbReference type="Gene3D" id="1.10.510.10">
    <property type="entry name" value="Transferase(Phosphotransferase) domain 1"/>
    <property type="match status" value="1"/>
</dbReference>
<dbReference type="PROSITE" id="PS50011">
    <property type="entry name" value="PROTEIN_KINASE_DOM"/>
    <property type="match status" value="1"/>
</dbReference>
<dbReference type="InterPro" id="IPR011009">
    <property type="entry name" value="Kinase-like_dom_sf"/>
</dbReference>
<feature type="compositionally biased region" description="Low complexity" evidence="11">
    <location>
        <begin position="365"/>
        <end position="397"/>
    </location>
</feature>
<evidence type="ECO:0000256" key="10">
    <source>
        <dbReference type="PROSITE-ProRule" id="PRU10141"/>
    </source>
</evidence>
<feature type="region of interest" description="Disordered" evidence="11">
    <location>
        <begin position="291"/>
        <end position="550"/>
    </location>
</feature>
<evidence type="ECO:0000259" key="12">
    <source>
        <dbReference type="PROSITE" id="PS50011"/>
    </source>
</evidence>
<dbReference type="Pfam" id="PF00069">
    <property type="entry name" value="Pkinase"/>
    <property type="match status" value="1"/>
</dbReference>
<keyword evidence="14" id="KW-1185">Reference proteome</keyword>
<keyword evidence="7 10" id="KW-0067">ATP-binding</keyword>
<gene>
    <name evidence="13" type="ORF">M0813_17786</name>
</gene>
<evidence type="ECO:0000313" key="14">
    <source>
        <dbReference type="Proteomes" id="UP001150062"/>
    </source>
</evidence>
<evidence type="ECO:0000256" key="4">
    <source>
        <dbReference type="ARBA" id="ARBA00022679"/>
    </source>
</evidence>
<feature type="region of interest" description="Disordered" evidence="11">
    <location>
        <begin position="598"/>
        <end position="681"/>
    </location>
</feature>
<proteinExistence type="inferred from homology"/>
<dbReference type="SUPFAM" id="SSF56112">
    <property type="entry name" value="Protein kinase-like (PK-like)"/>
    <property type="match status" value="1"/>
</dbReference>
<feature type="domain" description="Protein kinase" evidence="12">
    <location>
        <begin position="12"/>
        <end position="264"/>
    </location>
</feature>
<dbReference type="InterPro" id="IPR050629">
    <property type="entry name" value="STE20/SPS1-PAK"/>
</dbReference>
<evidence type="ECO:0000256" key="9">
    <source>
        <dbReference type="ARBA" id="ARBA00048679"/>
    </source>
</evidence>
<feature type="compositionally biased region" description="Basic residues" evidence="11">
    <location>
        <begin position="637"/>
        <end position="651"/>
    </location>
</feature>
<feature type="compositionally biased region" description="Basic and acidic residues" evidence="11">
    <location>
        <begin position="428"/>
        <end position="455"/>
    </location>
</feature>
<keyword evidence="4" id="KW-0808">Transferase</keyword>
<evidence type="ECO:0000313" key="13">
    <source>
        <dbReference type="EMBL" id="KAJ6248129.1"/>
    </source>
</evidence>
<keyword evidence="6 13" id="KW-0418">Kinase</keyword>
<comment type="similarity">
    <text evidence="1">Belongs to the protein kinase superfamily. STE Ser/Thr protein kinase family. STE20 subfamily.</text>
</comment>
<feature type="compositionally biased region" description="Basic and acidic residues" evidence="11">
    <location>
        <begin position="616"/>
        <end position="629"/>
    </location>
</feature>
<feature type="compositionally biased region" description="Basic residues" evidence="11">
    <location>
        <begin position="333"/>
        <end position="353"/>
    </location>
</feature>
<evidence type="ECO:0000256" key="2">
    <source>
        <dbReference type="ARBA" id="ARBA00012513"/>
    </source>
</evidence>
<comment type="catalytic activity">
    <reaction evidence="8">
        <text>L-threonyl-[protein] + ATP = O-phospho-L-threonyl-[protein] + ADP + H(+)</text>
        <dbReference type="Rhea" id="RHEA:46608"/>
        <dbReference type="Rhea" id="RHEA-COMP:11060"/>
        <dbReference type="Rhea" id="RHEA-COMP:11605"/>
        <dbReference type="ChEBI" id="CHEBI:15378"/>
        <dbReference type="ChEBI" id="CHEBI:30013"/>
        <dbReference type="ChEBI" id="CHEBI:30616"/>
        <dbReference type="ChEBI" id="CHEBI:61977"/>
        <dbReference type="ChEBI" id="CHEBI:456216"/>
        <dbReference type="EC" id="2.7.11.1"/>
    </reaction>
</comment>
<evidence type="ECO:0000256" key="8">
    <source>
        <dbReference type="ARBA" id="ARBA00047899"/>
    </source>
</evidence>
<feature type="compositionally biased region" description="Polar residues" evidence="11">
    <location>
        <begin position="598"/>
        <end position="615"/>
    </location>
</feature>
<name>A0ABQ8YUQ5_9EUKA</name>
<dbReference type="PANTHER" id="PTHR48012">
    <property type="entry name" value="STERILE20-LIKE KINASE, ISOFORM B-RELATED"/>
    <property type="match status" value="1"/>
</dbReference>
<evidence type="ECO:0000256" key="5">
    <source>
        <dbReference type="ARBA" id="ARBA00022741"/>
    </source>
</evidence>
<feature type="binding site" evidence="10">
    <location>
        <position position="41"/>
    </location>
    <ligand>
        <name>ATP</name>
        <dbReference type="ChEBI" id="CHEBI:30616"/>
    </ligand>
</feature>
<comment type="caution">
    <text evidence="13">The sequence shown here is derived from an EMBL/GenBank/DDBJ whole genome shotgun (WGS) entry which is preliminary data.</text>
</comment>
<evidence type="ECO:0000256" key="7">
    <source>
        <dbReference type="ARBA" id="ARBA00022840"/>
    </source>
</evidence>
<keyword evidence="3" id="KW-0723">Serine/threonine-protein kinase</keyword>
<dbReference type="PROSITE" id="PS00107">
    <property type="entry name" value="PROTEIN_KINASE_ATP"/>
    <property type="match status" value="1"/>
</dbReference>
<feature type="compositionally biased region" description="Polar residues" evidence="11">
    <location>
        <begin position="491"/>
        <end position="511"/>
    </location>
</feature>
<evidence type="ECO:0000256" key="3">
    <source>
        <dbReference type="ARBA" id="ARBA00022527"/>
    </source>
</evidence>
<evidence type="ECO:0000256" key="11">
    <source>
        <dbReference type="SAM" id="MobiDB-lite"/>
    </source>
</evidence>
<comment type="catalytic activity">
    <reaction evidence="9">
        <text>L-seryl-[protein] + ATP = O-phospho-L-seryl-[protein] + ADP + H(+)</text>
        <dbReference type="Rhea" id="RHEA:17989"/>
        <dbReference type="Rhea" id="RHEA-COMP:9863"/>
        <dbReference type="Rhea" id="RHEA-COMP:11604"/>
        <dbReference type="ChEBI" id="CHEBI:15378"/>
        <dbReference type="ChEBI" id="CHEBI:29999"/>
        <dbReference type="ChEBI" id="CHEBI:30616"/>
        <dbReference type="ChEBI" id="CHEBI:83421"/>
        <dbReference type="ChEBI" id="CHEBI:456216"/>
        <dbReference type="EC" id="2.7.11.1"/>
    </reaction>
</comment>
<evidence type="ECO:0000256" key="1">
    <source>
        <dbReference type="ARBA" id="ARBA00008874"/>
    </source>
</evidence>
<dbReference type="InterPro" id="IPR017441">
    <property type="entry name" value="Protein_kinase_ATP_BS"/>
</dbReference>
<sequence length="810" mass="91938">MNDQNLKPKQLFDCQQFIGKGSFGRVFKGENRKTEEIVAIKIINLEKTRDDLEDIQKETSILQQIKSPYLIKYYGSYLQGIRLWMVTEYLEGGSIRELMKPGPLSESCIVVILHSVLLGLEYFHSQGKMHRDIKADNILVSGDGSVKICDFGVSGNLDECTTKPKSFVGTPFWMAPEVIKKQPYNEKADIWSLGITAIEMAQGVPPLFGLDEKQSEILMMIAENEPPILEGDFSSNLKNFISLCLQKDPKKRPTATELLEHKIFKSKKKKKILIPLINNKKSWEIMHKKRSSGSSSFSDLESSSSSSSSAGSNSEKNSSLKKRNVVKWDFPKTKKAQKVKMKNNNIKTRKKKNKNNEKKMKRYQSSTGSSSSESYSYSTSMSDSATSSIESETSSIESESESGGESETNSKNVRGLIGKNNNNLEIGSDVKKSEKEEKVQIITNEGKKENDKNDNTIKNNKNENGINSKLKNENEDDKKNKKEEMKNNQNGIKKNTENQTGMRKNINNSYDENIKGGKENGGGSDLETGGKRGKLNGGENDTNIGIGKEKEINTNQPLKILKQKENIKFVLKTKTELNRTQNIEKVDFNANTIITKSHSVSNSDSETTPNSSSKQNSRDEKDLEVKEKQPMVAEKINKKKKRKKGRKKNMRKGGDKDKKKKRKKKKKKKGKRKKERGVKKESPFVSLAIMPTINKLKTECKDPQITKHLDLLLGQFLKVENIFSGMSENFVSVATSRWNRIFSEYLNKESTLTDKSLDINSENYFIQLNSLKHTNTNKLEKDKDIKKIKKKKLKLKTKNKRKKINQMKNK</sequence>
<accession>A0ABQ8YUQ5</accession>
<feature type="compositionally biased region" description="Low complexity" evidence="11">
    <location>
        <begin position="456"/>
        <end position="469"/>
    </location>
</feature>
<organism evidence="13 14">
    <name type="scientific">Anaeramoeba flamelloides</name>
    <dbReference type="NCBI Taxonomy" id="1746091"/>
    <lineage>
        <taxon>Eukaryota</taxon>
        <taxon>Metamonada</taxon>
        <taxon>Anaeramoebidae</taxon>
        <taxon>Anaeramoeba</taxon>
    </lineage>
</organism>
<feature type="compositionally biased region" description="Basic and acidic residues" evidence="11">
    <location>
        <begin position="470"/>
        <end position="486"/>
    </location>
</feature>
<feature type="compositionally biased region" description="Low complexity" evidence="11">
    <location>
        <begin position="292"/>
        <end position="317"/>
    </location>
</feature>
<feature type="compositionally biased region" description="Basic residues" evidence="11">
    <location>
        <begin position="658"/>
        <end position="677"/>
    </location>
</feature>
<dbReference type="PANTHER" id="PTHR48012:SF10">
    <property type="entry name" value="FI20177P1"/>
    <property type="match status" value="1"/>
</dbReference>
<reference evidence="13" key="1">
    <citation type="submission" date="2022-08" db="EMBL/GenBank/DDBJ databases">
        <title>Novel sulfate-reducing endosymbionts in the free-living metamonad Anaeramoeba.</title>
        <authorList>
            <person name="Jerlstrom-Hultqvist J."/>
            <person name="Cepicka I."/>
            <person name="Gallot-Lavallee L."/>
            <person name="Salas-Leiva D."/>
            <person name="Curtis B.A."/>
            <person name="Zahonova K."/>
            <person name="Pipaliya S."/>
            <person name="Dacks J."/>
            <person name="Roger A.J."/>
        </authorList>
    </citation>
    <scope>NUCLEOTIDE SEQUENCE</scope>
    <source>
        <strain evidence="13">Schooner1</strain>
    </source>
</reference>
<dbReference type="EC" id="2.7.11.1" evidence="2"/>
<dbReference type="SMART" id="SM00220">
    <property type="entry name" value="S_TKc"/>
    <property type="match status" value="1"/>
</dbReference>